<accession>A0ABX0AD25</accession>
<keyword evidence="3" id="KW-1185">Reference proteome</keyword>
<feature type="signal peptide" evidence="1">
    <location>
        <begin position="1"/>
        <end position="21"/>
    </location>
</feature>
<comment type="caution">
    <text evidence="2">The sequence shown here is derived from an EMBL/GenBank/DDBJ whole genome shotgun (WGS) entry which is preliminary data.</text>
</comment>
<dbReference type="EMBL" id="QOVG01000007">
    <property type="protein sequence ID" value="NDK39462.1"/>
    <property type="molecule type" value="Genomic_DNA"/>
</dbReference>
<dbReference type="PROSITE" id="PS51257">
    <property type="entry name" value="PROKAR_LIPOPROTEIN"/>
    <property type="match status" value="1"/>
</dbReference>
<dbReference type="Gene3D" id="2.120.10.10">
    <property type="match status" value="1"/>
</dbReference>
<name>A0ABX0AD25_9GAMM</name>
<evidence type="ECO:0000313" key="2">
    <source>
        <dbReference type="EMBL" id="NDK39462.1"/>
    </source>
</evidence>
<reference evidence="2 3" key="1">
    <citation type="submission" date="2018-07" db="EMBL/GenBank/DDBJ databases">
        <title>Whole genome Sequencing of Pseudoxanthomonas gei KCTC 32298 (T).</title>
        <authorList>
            <person name="Kumar S."/>
            <person name="Bansal K."/>
            <person name="Kaur A."/>
            <person name="Patil P."/>
            <person name="Sharma S."/>
            <person name="Patil P.B."/>
        </authorList>
    </citation>
    <scope>NUCLEOTIDE SEQUENCE [LARGE SCALE GENOMIC DNA]</scope>
    <source>
        <strain evidence="2 3">KCTC 32298</strain>
    </source>
</reference>
<proteinExistence type="predicted"/>
<dbReference type="RefSeq" id="WP_162350038.1">
    <property type="nucleotide sequence ID" value="NZ_QOVG01000007.1"/>
</dbReference>
<keyword evidence="1" id="KW-0732">Signal</keyword>
<dbReference type="InterPro" id="IPR036278">
    <property type="entry name" value="Sialidase_sf"/>
</dbReference>
<gene>
    <name evidence="2" type="ORF">DT603_11465</name>
</gene>
<evidence type="ECO:0000256" key="1">
    <source>
        <dbReference type="SAM" id="SignalP"/>
    </source>
</evidence>
<sequence length="441" mass="46607">MRPFPLLFILILAACSQPASTPPATASATATAAAEAAYVVSDWALPVVATAAQPDLVLAPAVTGVDGRLLLSWIEAGKTGGHALKFAAFNDNAWSAPQVIARGQDWFVNWADTPHVLATADGALWAQWLRQSASAKYAYDVVLSRSGDGGTTWSQPVTVNGDGTPTEHGFVSLWSQSRDTLGIAWLDGRSTAAGEHGAHDGQGGGAMTLRVAHFDAALEKSAETELDPRTCDCCQTAAAITARGPLLAYRDRDGDEIRDIVGTRFDSGAWSLPRKVHDDRWKMPACPVNGPALAARGNDAWVAWYTAAGEVPKVRLAHSSDAGDSFTAPLELDSGMPVQGRVGVAATAGEAWVNWTREDAAGQSLWLARYRADLGKELQRVRIARLQGRGRATGFPQMVVLKGVGYVVWTDVVEGKPVLRGARVAAAAAATRPQALPGSLQ</sequence>
<organism evidence="2 3">
    <name type="scientific">Pseudoxanthomonas gei</name>
    <dbReference type="NCBI Taxonomy" id="1383030"/>
    <lineage>
        <taxon>Bacteria</taxon>
        <taxon>Pseudomonadati</taxon>
        <taxon>Pseudomonadota</taxon>
        <taxon>Gammaproteobacteria</taxon>
        <taxon>Lysobacterales</taxon>
        <taxon>Lysobacteraceae</taxon>
        <taxon>Pseudoxanthomonas</taxon>
    </lineage>
</organism>
<evidence type="ECO:0000313" key="3">
    <source>
        <dbReference type="Proteomes" id="UP001429354"/>
    </source>
</evidence>
<dbReference type="CDD" id="cd15482">
    <property type="entry name" value="Sialidase_non-viral"/>
    <property type="match status" value="1"/>
</dbReference>
<feature type="chain" id="PRO_5047150292" evidence="1">
    <location>
        <begin position="22"/>
        <end position="441"/>
    </location>
</feature>
<dbReference type="SUPFAM" id="SSF50939">
    <property type="entry name" value="Sialidases"/>
    <property type="match status" value="2"/>
</dbReference>
<dbReference type="Proteomes" id="UP001429354">
    <property type="component" value="Unassembled WGS sequence"/>
</dbReference>
<protein>
    <submittedName>
        <fullName evidence="2">Exo-alpha-sialidase</fullName>
    </submittedName>
</protein>